<dbReference type="GO" id="GO:0034498">
    <property type="term" value="P:early endosome to Golgi transport"/>
    <property type="evidence" value="ECO:0007669"/>
    <property type="project" value="TreeGrafter"/>
</dbReference>
<feature type="compositionally biased region" description="Low complexity" evidence="4">
    <location>
        <begin position="141"/>
        <end position="154"/>
    </location>
</feature>
<dbReference type="InParanoid" id="A0A066VZL5"/>
<dbReference type="GeneID" id="25262933"/>
<feature type="domain" description="TRAPPC10/Trs130 N-terminal" evidence="6">
    <location>
        <begin position="167"/>
        <end position="357"/>
    </location>
</feature>
<dbReference type="HOGENOM" id="CLU_004654_0_0_1"/>
<evidence type="ECO:0000259" key="5">
    <source>
        <dbReference type="Pfam" id="PF12584"/>
    </source>
</evidence>
<keyword evidence="2" id="KW-0813">Transport</keyword>
<dbReference type="GO" id="GO:0005829">
    <property type="term" value="C:cytosol"/>
    <property type="evidence" value="ECO:0007669"/>
    <property type="project" value="GOC"/>
</dbReference>
<evidence type="ECO:0008006" key="9">
    <source>
        <dbReference type="Google" id="ProtNLM"/>
    </source>
</evidence>
<comment type="subcellular location">
    <subcellularLocation>
        <location evidence="1">Golgi apparatus</location>
    </subcellularLocation>
</comment>
<feature type="domain" description="TRAPPC10/Trs130 N-terminal" evidence="6">
    <location>
        <begin position="13"/>
        <end position="54"/>
    </location>
</feature>
<dbReference type="InterPro" id="IPR045126">
    <property type="entry name" value="TRAPPC10/Trs130"/>
</dbReference>
<dbReference type="Pfam" id="PF23036">
    <property type="entry name" value="TRAPPC10_1st"/>
    <property type="match status" value="2"/>
</dbReference>
<evidence type="ECO:0000259" key="6">
    <source>
        <dbReference type="Pfam" id="PF23036"/>
    </source>
</evidence>
<dbReference type="Pfam" id="PF12584">
    <property type="entry name" value="TRAPPC10"/>
    <property type="match status" value="1"/>
</dbReference>
<sequence>MSAQAQANAFIPPSSMLDRPFLHLYLLVCDDVDHYRTIVKEDIKRWLQTLRSSKGLEMAPQQIRNGGLKIDLLSKSSGASGEARPPVPTKDDVDDVASLDDIEPEFLILLISPQDAAGSGASAATETVMSTHSLSLGEAPSSGSISPGGTSSSSKVGRFYSSLSKSMASVVDKLRQDFNMPPTPGTVSASNQQAEPQQMAGARPRHSVDPTMFADLLNRIKGSVGATLDTFVRRQTAEIARAESTKAPALGMWDFCAWASAREFLARSFEGLQLLEDAWSQYAYVDKEIVSSVQGESHPYFQHLGGLSAGDDSSSVLDASRKPYRELLQRGEISLFDCRCYIFARQASLLSRMSTAAPVAHVALSDASVPHGLTGVMRQAAAFLLGLGRMLAYRQSMPFNYIDAWVYTNALLVVEQCSQWLVERGDATMRLGLSIAFHLAKAELIGIARRQLDKLGIGASMLPRQPPFRDSLPENEVRRQPLPALPPGLKDDEGCGVGVSNVELRKALESEGIFDMQYTALAEREMTAWMTAGKSKNVILLQSILGHLNFARGRYANAYETFTALPDAYGEENWNSVEEDQLVMLLESHERLGKLQDEQWAKSAVMLLRAKALATSQQQDQHTPLLFTPISRQAFRWASEEHLWQSIRQAAEHFAEEQPVTGYPGFVIRPVSSQAEQMPDEDGSTLQVSIESLVTVPVLVDDVRLCLTSAKRDQLWFSSGSIMLNPGRSRIELFCPSPPPGRYVIDVSQVRVAKLIFQEVFGKAAMSTPVPGISGASNHGAAYLVNIPEDGDALYATIALPREVDLDRRRCAELTIESGRNHVETADIGLSLLDGTPLAGLLEAELSEGQTAPLPLSVVEGQNKVQVHGIAKGSAGRILVPLHEASPDGVLRMTITIDYITQQRPEITRHFRRRVDLRIALPLGVNVQDFFRGSSLFSKFSISSGGISTLRIQSAELVGSTDGFDAEAPTASDHSVVTPQQPAVFIFKISRSAAASPEPGQGLRLILRYRTLVEEARGIVLSILDSILNAQSDKMVSTRRNCLTRALGRLIEERLDVVRFAVTGEIFADDFNEYAWNVTCGRWGLAEESEERQSIIDVVRQTLARALENVPLNSGAEPADLPWRTLSIPVDVPQMSIVNSVRLQLSDGPMPFIVGQPRDATLIIKTTFKWGAPPAPPTALEPPAPSLAAGSDSLQLPVNPYDTWLISGEHHGKLSADLSSLDQTREDLPAQEFKIQLIPLRHGSLVLPAVTVKAQAMKLSLLPAAAALGAKEENGHTRWEAQGQGPAATVPSCETFQDNAADRVDVVPRRSRATYWV</sequence>
<protein>
    <recommendedName>
        <fullName evidence="9">Trafficking protein particle complex subunit 11 domain-containing protein</fullName>
    </recommendedName>
</protein>
<gene>
    <name evidence="7" type="ORF">K437DRAFT_236633</name>
</gene>
<evidence type="ECO:0000313" key="7">
    <source>
        <dbReference type="EMBL" id="KDN44254.1"/>
    </source>
</evidence>
<keyword evidence="8" id="KW-1185">Reference proteome</keyword>
<dbReference type="STRING" id="1037660.A0A066VZL5"/>
<dbReference type="InterPro" id="IPR022233">
    <property type="entry name" value="TRAPPC10/Trs130_C"/>
</dbReference>
<comment type="caution">
    <text evidence="7">The sequence shown here is derived from an EMBL/GenBank/DDBJ whole genome shotgun (WGS) entry which is preliminary data.</text>
</comment>
<accession>A0A066VZL5</accession>
<evidence type="ECO:0000313" key="8">
    <source>
        <dbReference type="Proteomes" id="UP000027361"/>
    </source>
</evidence>
<keyword evidence="3" id="KW-0333">Golgi apparatus</keyword>
<dbReference type="EMBL" id="JMSN01000053">
    <property type="protein sequence ID" value="KDN44254.1"/>
    <property type="molecule type" value="Genomic_DNA"/>
</dbReference>
<evidence type="ECO:0000256" key="4">
    <source>
        <dbReference type="SAM" id="MobiDB-lite"/>
    </source>
</evidence>
<organism evidence="7 8">
    <name type="scientific">Tilletiaria anomala (strain ATCC 24038 / CBS 436.72 / UBC 951)</name>
    <dbReference type="NCBI Taxonomy" id="1037660"/>
    <lineage>
        <taxon>Eukaryota</taxon>
        <taxon>Fungi</taxon>
        <taxon>Dikarya</taxon>
        <taxon>Basidiomycota</taxon>
        <taxon>Ustilaginomycotina</taxon>
        <taxon>Exobasidiomycetes</taxon>
        <taxon>Georgefischeriales</taxon>
        <taxon>Tilletiariaceae</taxon>
        <taxon>Tilletiaria</taxon>
    </lineage>
</organism>
<dbReference type="RefSeq" id="XP_013242705.1">
    <property type="nucleotide sequence ID" value="XM_013387251.1"/>
</dbReference>
<feature type="domain" description="TRAPPC10/Trs130 C-terminal" evidence="5">
    <location>
        <begin position="1129"/>
        <end position="1307"/>
    </location>
</feature>
<evidence type="ECO:0000256" key="3">
    <source>
        <dbReference type="ARBA" id="ARBA00023034"/>
    </source>
</evidence>
<evidence type="ECO:0000256" key="2">
    <source>
        <dbReference type="ARBA" id="ARBA00022448"/>
    </source>
</evidence>
<feature type="region of interest" description="Disordered" evidence="4">
    <location>
        <begin position="134"/>
        <end position="154"/>
    </location>
</feature>
<reference evidence="7 8" key="1">
    <citation type="submission" date="2014-05" db="EMBL/GenBank/DDBJ databases">
        <title>Draft genome sequence of a rare smut relative, Tilletiaria anomala UBC 951.</title>
        <authorList>
            <consortium name="DOE Joint Genome Institute"/>
            <person name="Toome M."/>
            <person name="Kuo A."/>
            <person name="Henrissat B."/>
            <person name="Lipzen A."/>
            <person name="Tritt A."/>
            <person name="Yoshinaga Y."/>
            <person name="Zane M."/>
            <person name="Barry K."/>
            <person name="Grigoriev I.V."/>
            <person name="Spatafora J.W."/>
            <person name="Aimea M.C."/>
        </authorList>
    </citation>
    <scope>NUCLEOTIDE SEQUENCE [LARGE SCALE GENOMIC DNA]</scope>
    <source>
        <strain evidence="7 8">UBC 951</strain>
    </source>
</reference>
<feature type="non-terminal residue" evidence="7">
    <location>
        <position position="1317"/>
    </location>
</feature>
<evidence type="ECO:0000256" key="1">
    <source>
        <dbReference type="ARBA" id="ARBA00004555"/>
    </source>
</evidence>
<dbReference type="GO" id="GO:0006891">
    <property type="term" value="P:intra-Golgi vesicle-mediated transport"/>
    <property type="evidence" value="ECO:0007669"/>
    <property type="project" value="TreeGrafter"/>
</dbReference>
<dbReference type="PANTHER" id="PTHR13251:SF3">
    <property type="entry name" value="TRAFFICKING PROTEIN PARTICLE COMPLEX SUBUNIT 10"/>
    <property type="match status" value="1"/>
</dbReference>
<proteinExistence type="predicted"/>
<dbReference type="OrthoDB" id="10256906at2759"/>
<dbReference type="PANTHER" id="PTHR13251">
    <property type="entry name" value="EPILEPSY HOLOPROSENCEPHALY CANDIDATE 1/TMEM1"/>
    <property type="match status" value="1"/>
</dbReference>
<dbReference type="OMA" id="YEIHANP"/>
<dbReference type="GO" id="GO:1990071">
    <property type="term" value="C:TRAPPII protein complex"/>
    <property type="evidence" value="ECO:0007669"/>
    <property type="project" value="InterPro"/>
</dbReference>
<dbReference type="Proteomes" id="UP000027361">
    <property type="component" value="Unassembled WGS sequence"/>
</dbReference>
<dbReference type="InterPro" id="IPR056913">
    <property type="entry name" value="TRAPPC10/Trs130_N"/>
</dbReference>
<name>A0A066VZL5_TILAU</name>